<keyword evidence="3" id="KW-1185">Reference proteome</keyword>
<reference evidence="3" key="1">
    <citation type="journal article" date="2019" name="Int. J. Syst. Evol. Microbiol.">
        <title>The Global Catalogue of Microorganisms (GCM) 10K type strain sequencing project: providing services to taxonomists for standard genome sequencing and annotation.</title>
        <authorList>
            <consortium name="The Broad Institute Genomics Platform"/>
            <consortium name="The Broad Institute Genome Sequencing Center for Infectious Disease"/>
            <person name="Wu L."/>
            <person name="Ma J."/>
        </authorList>
    </citation>
    <scope>NUCLEOTIDE SEQUENCE [LARGE SCALE GENOMIC DNA]</scope>
    <source>
        <strain evidence="3">CGMCC 1.12778</strain>
    </source>
</reference>
<dbReference type="EMBL" id="BMFW01000025">
    <property type="protein sequence ID" value="GGI00202.1"/>
    <property type="molecule type" value="Genomic_DNA"/>
</dbReference>
<dbReference type="RefSeq" id="WP_373283622.1">
    <property type="nucleotide sequence ID" value="NZ_BMFW01000025.1"/>
</dbReference>
<sequence length="69" mass="7386">MLIQPGGVFPVNTKNHSAQPVRVAGRTLMVAGRKTRHLSKAAREEARASKLLTAGGGLPGDGGWRRRHC</sequence>
<name>A0ABQ2AWK8_9MICC</name>
<feature type="region of interest" description="Disordered" evidence="1">
    <location>
        <begin position="50"/>
        <end position="69"/>
    </location>
</feature>
<protein>
    <submittedName>
        <fullName evidence="2">Uncharacterized protein</fullName>
    </submittedName>
</protein>
<dbReference type="Proteomes" id="UP000643279">
    <property type="component" value="Unassembled WGS sequence"/>
</dbReference>
<comment type="caution">
    <text evidence="2">The sequence shown here is derived from an EMBL/GenBank/DDBJ whole genome shotgun (WGS) entry which is preliminary data.</text>
</comment>
<evidence type="ECO:0000313" key="2">
    <source>
        <dbReference type="EMBL" id="GGI00202.1"/>
    </source>
</evidence>
<proteinExistence type="predicted"/>
<evidence type="ECO:0000256" key="1">
    <source>
        <dbReference type="SAM" id="MobiDB-lite"/>
    </source>
</evidence>
<accession>A0ABQ2AWK8</accession>
<organism evidence="2 3">
    <name type="scientific">Arthrobacter liuii</name>
    <dbReference type="NCBI Taxonomy" id="1476996"/>
    <lineage>
        <taxon>Bacteria</taxon>
        <taxon>Bacillati</taxon>
        <taxon>Actinomycetota</taxon>
        <taxon>Actinomycetes</taxon>
        <taxon>Micrococcales</taxon>
        <taxon>Micrococcaceae</taxon>
        <taxon>Arthrobacter</taxon>
    </lineage>
</organism>
<gene>
    <name evidence="2" type="ORF">GCM10007170_36800</name>
</gene>
<evidence type="ECO:0000313" key="3">
    <source>
        <dbReference type="Proteomes" id="UP000643279"/>
    </source>
</evidence>